<feature type="region of interest" description="Disordered" evidence="3">
    <location>
        <begin position="411"/>
        <end position="447"/>
    </location>
</feature>
<feature type="domain" description="Splicing factor cactin central" evidence="5">
    <location>
        <begin position="104"/>
        <end position="290"/>
    </location>
</feature>
<sequence length="629" mass="72601">MSSNNQYRDRSERYGGSDNRNRKRSRSGSPPPWRGRDKPSSSSRRDRDRDSERPNHGRSGRGDRDGERGGRGGGAAGRNRDGDRDNRRDQDSFAKEQTRRNALQEEEQMREWVSQEDVFVLKQAKKKAEIRVKEGRAKPIDFLAVNLRVIDKDRNPLDDEIDDADLDIVDPEGVFEGLGDNELEALEKDIAVYLDLETNKENKEYWVTMKVICQDRQRKSKAAAPEGRAVSSVATDIDKLLSNKSLTELETLEKQITRKLRSNEPIDVDYWEQLLRSLIVWKAKARLKKVYESVINSRLDMLRRQQKEEAENIRRKLEVVLSGPLPVKEIEADGDEIMDENANKNEGSAKKQPLRERRPIQYTRDMDPEPMLKLSYEDKGLEQMDEKDFLRKLAAERLKVLKLGYVPIKRGTAPHEKSRDGGRNRNRSSMNDAGGSKNGGAISRFSAIPNDDFSQATRALYEREVARGVGDNEEIFATEEEVQTASKSSWASKYRPRKPRYFNRVQMGYEWNKYNQTHYDHDNPPPKVVQGYKFNIFYPDLIDKTKAPTYRIEREGGRKRGQSFAPAGEDDTCLIRFIAGAPYEDIAFRIVDKEWDYSAKRERGFRSSFEKGILQLHFQLKKVRHQSAS</sequence>
<dbReference type="HOGENOM" id="CLU_011759_2_1_1"/>
<dbReference type="Proteomes" id="UP000008784">
    <property type="component" value="Unassembled WGS sequence"/>
</dbReference>
<dbReference type="PANTHER" id="PTHR21737">
    <property type="entry name" value="POLYGLUTAMINE BINDING PROTEIN 1/MARVEL MEMBRANE-ASSOCIATING DOMAIN CONTAINING 3"/>
    <property type="match status" value="1"/>
</dbReference>
<gene>
    <name evidence="6" type="ORF">AOL_s00080g178</name>
</gene>
<dbReference type="eggNOG" id="KOG2370">
    <property type="taxonomic scope" value="Eukaryota"/>
</dbReference>
<dbReference type="OrthoDB" id="265955at2759"/>
<dbReference type="GO" id="GO:0045292">
    <property type="term" value="P:mRNA cis splicing, via spliceosome"/>
    <property type="evidence" value="ECO:0007669"/>
    <property type="project" value="TreeGrafter"/>
</dbReference>
<comment type="similarity">
    <text evidence="1">Belongs to the CACTIN family.</text>
</comment>
<dbReference type="GeneID" id="22893750"/>
<dbReference type="SMART" id="SM01050">
    <property type="entry name" value="CactinC_cactus"/>
    <property type="match status" value="1"/>
</dbReference>
<proteinExistence type="inferred from homology"/>
<feature type="compositionally biased region" description="Basic and acidic residues" evidence="3">
    <location>
        <begin position="413"/>
        <end position="423"/>
    </location>
</feature>
<keyword evidence="7" id="KW-1185">Reference proteome</keyword>
<evidence type="ECO:0000256" key="1">
    <source>
        <dbReference type="ARBA" id="ARBA00006895"/>
    </source>
</evidence>
<feature type="compositionally biased region" description="Basic and acidic residues" evidence="3">
    <location>
        <begin position="78"/>
        <end position="109"/>
    </location>
</feature>
<reference evidence="6 7" key="1">
    <citation type="journal article" date="2011" name="PLoS Pathog.">
        <title>Genomic and proteomic analyses of the fungus Arthrobotrys oligospora provide insights into nematode-trap formation.</title>
        <authorList>
            <person name="Yang J."/>
            <person name="Wang L."/>
            <person name="Ji X."/>
            <person name="Feng Y."/>
            <person name="Li X."/>
            <person name="Zou C."/>
            <person name="Xu J."/>
            <person name="Ren Y."/>
            <person name="Mi Q."/>
            <person name="Wu J."/>
            <person name="Liu S."/>
            <person name="Liu Y."/>
            <person name="Huang X."/>
            <person name="Wang H."/>
            <person name="Niu X."/>
            <person name="Li J."/>
            <person name="Liang L."/>
            <person name="Luo Y."/>
            <person name="Ji K."/>
            <person name="Zhou W."/>
            <person name="Yu Z."/>
            <person name="Li G."/>
            <person name="Liu Y."/>
            <person name="Li L."/>
            <person name="Qiao M."/>
            <person name="Feng L."/>
            <person name="Zhang K.-Q."/>
        </authorList>
    </citation>
    <scope>NUCLEOTIDE SEQUENCE [LARGE SCALE GENOMIC DNA]</scope>
    <source>
        <strain evidence="7">ATCC 24927 / CBS 115.81 / DSM 1491</strain>
    </source>
</reference>
<evidence type="ECO:0000256" key="2">
    <source>
        <dbReference type="ARBA" id="ARBA00034534"/>
    </source>
</evidence>
<dbReference type="InterPro" id="IPR018816">
    <property type="entry name" value="Cactin_central"/>
</dbReference>
<feature type="domain" description="Splicing factor Cactin C-terminal" evidence="4">
    <location>
        <begin position="490"/>
        <end position="626"/>
    </location>
</feature>
<dbReference type="InterPro" id="IPR019134">
    <property type="entry name" value="Cactin_C"/>
</dbReference>
<dbReference type="STRING" id="756982.G1XEE3"/>
<evidence type="ECO:0000256" key="3">
    <source>
        <dbReference type="SAM" id="MobiDB-lite"/>
    </source>
</evidence>
<dbReference type="Pfam" id="PF09732">
    <property type="entry name" value="CactinC_cactus"/>
    <property type="match status" value="1"/>
</dbReference>
<dbReference type="RefSeq" id="XP_011122855.1">
    <property type="nucleotide sequence ID" value="XM_011124553.1"/>
</dbReference>
<name>G1XEE3_ARTOA</name>
<evidence type="ECO:0000259" key="4">
    <source>
        <dbReference type="Pfam" id="PF09732"/>
    </source>
</evidence>
<evidence type="ECO:0000313" key="7">
    <source>
        <dbReference type="Proteomes" id="UP000008784"/>
    </source>
</evidence>
<dbReference type="EMBL" id="ADOT01000140">
    <property type="protein sequence ID" value="EGX48549.1"/>
    <property type="molecule type" value="Genomic_DNA"/>
</dbReference>
<feature type="region of interest" description="Disordered" evidence="3">
    <location>
        <begin position="1"/>
        <end position="109"/>
    </location>
</feature>
<feature type="compositionally biased region" description="Basic and acidic residues" evidence="3">
    <location>
        <begin position="34"/>
        <end position="70"/>
    </location>
</feature>
<feature type="compositionally biased region" description="Basic and acidic residues" evidence="3">
    <location>
        <begin position="341"/>
        <end position="367"/>
    </location>
</feature>
<feature type="region of interest" description="Disordered" evidence="3">
    <location>
        <begin position="333"/>
        <end position="369"/>
    </location>
</feature>
<protein>
    <recommendedName>
        <fullName evidence="2">Splicing factor Cactin</fullName>
    </recommendedName>
</protein>
<organism evidence="6 7">
    <name type="scientific">Arthrobotrys oligospora (strain ATCC 24927 / CBS 115.81 / DSM 1491)</name>
    <name type="common">Nematode-trapping fungus</name>
    <name type="synonym">Didymozoophaga oligospora</name>
    <dbReference type="NCBI Taxonomy" id="756982"/>
    <lineage>
        <taxon>Eukaryota</taxon>
        <taxon>Fungi</taxon>
        <taxon>Dikarya</taxon>
        <taxon>Ascomycota</taxon>
        <taxon>Pezizomycotina</taxon>
        <taxon>Orbiliomycetes</taxon>
        <taxon>Orbiliales</taxon>
        <taxon>Orbiliaceae</taxon>
        <taxon>Orbilia</taxon>
        <taxon>Orbilia oligospora</taxon>
    </lineage>
</organism>
<evidence type="ECO:0000259" key="5">
    <source>
        <dbReference type="Pfam" id="PF10312"/>
    </source>
</evidence>
<evidence type="ECO:0000313" key="6">
    <source>
        <dbReference type="EMBL" id="EGX48549.1"/>
    </source>
</evidence>
<dbReference type="AlphaFoldDB" id="G1XEE3"/>
<dbReference type="Pfam" id="PF10312">
    <property type="entry name" value="Cactin_mid"/>
    <property type="match status" value="1"/>
</dbReference>
<dbReference type="InParanoid" id="G1XEE3"/>
<dbReference type="PANTHER" id="PTHR21737:SF4">
    <property type="entry name" value="SPLICING FACTOR CACTIN"/>
    <property type="match status" value="1"/>
</dbReference>
<dbReference type="OMA" id="HIDFWND"/>
<comment type="caution">
    <text evidence="6">The sequence shown here is derived from an EMBL/GenBank/DDBJ whole genome shotgun (WGS) entry which is preliminary data.</text>
</comment>
<dbReference type="GO" id="GO:0005681">
    <property type="term" value="C:spliceosomal complex"/>
    <property type="evidence" value="ECO:0007669"/>
    <property type="project" value="TreeGrafter"/>
</dbReference>
<dbReference type="GO" id="GO:0005737">
    <property type="term" value="C:cytoplasm"/>
    <property type="evidence" value="ECO:0007669"/>
    <property type="project" value="TreeGrafter"/>
</dbReference>
<accession>G1XEE3</accession>